<dbReference type="Proteomes" id="UP000236151">
    <property type="component" value="Unassembled WGS sequence"/>
</dbReference>
<gene>
    <name evidence="1" type="ORF">CDQ84_13990</name>
</gene>
<accession>A0A2K2FAG5</accession>
<dbReference type="OrthoDB" id="9787207at2"/>
<dbReference type="PANTHER" id="PTHR30528:SF0">
    <property type="entry name" value="CYTOPLASMIC PROTEIN"/>
    <property type="match status" value="1"/>
</dbReference>
<dbReference type="RefSeq" id="WP_103082358.1">
    <property type="nucleotide sequence ID" value="NZ_CP021850.1"/>
</dbReference>
<evidence type="ECO:0008006" key="3">
    <source>
        <dbReference type="Google" id="ProtNLM"/>
    </source>
</evidence>
<comment type="caution">
    <text evidence="1">The sequence shown here is derived from an EMBL/GenBank/DDBJ whole genome shotgun (WGS) entry which is preliminary data.</text>
</comment>
<evidence type="ECO:0000313" key="1">
    <source>
        <dbReference type="EMBL" id="PNT97031.1"/>
    </source>
</evidence>
<protein>
    <recommendedName>
        <fullName evidence="3">Winged helix-turn-helix domain-containing protein</fullName>
    </recommendedName>
</protein>
<dbReference type="InterPro" id="IPR009351">
    <property type="entry name" value="AlkZ-like"/>
</dbReference>
<proteinExistence type="predicted"/>
<evidence type="ECO:0000313" key="2">
    <source>
        <dbReference type="Proteomes" id="UP000236151"/>
    </source>
</evidence>
<dbReference type="EMBL" id="NIOJ01000041">
    <property type="protein sequence ID" value="PNT97031.1"/>
    <property type="molecule type" value="Genomic_DNA"/>
</dbReference>
<name>A0A2K2FAG5_9CLOT</name>
<sequence length="395" mass="46409">MIKNVALTNKQARRFMLLKQGLIGDYKFSGKQGVLDFVRQAGCIQFDPIDVCGKNPELVLQSRVEGFTKQMLYSLLYEDRKLLDYFDKNLSIIETTDWPYFRRYREAYKTGGRSHDEVNAVCEEIKNIIREKGAVSSADIGFSDTVDWYWSNAKLSRAALETMYFRGELVVHHKKGTTKYYDLAENCIDAELLNAPEPYPDELEHQKWRVLRRIGAVGLMWNKPSDAWLNIWELKSAQRNEIFRQLLSEEKIMEVTVDGIKDKLYCLSTDRSLLEAVLQETELRDRCELIAPLDNMLWDRRLIKTLFDFDYKWEIYTPKEQRKYGYYVLPLLYGDRFIGRVEAIRDSKAKTLVVKNIWYERDVKRTKELQTAIDDCLHKFAVFNECKKVSVTNLS</sequence>
<dbReference type="PANTHER" id="PTHR30528">
    <property type="entry name" value="CYTOPLASMIC PROTEIN"/>
    <property type="match status" value="1"/>
</dbReference>
<keyword evidence="2" id="KW-1185">Reference proteome</keyword>
<organism evidence="1 2">
    <name type="scientific">Clostridium thermosuccinogenes</name>
    <dbReference type="NCBI Taxonomy" id="84032"/>
    <lineage>
        <taxon>Bacteria</taxon>
        <taxon>Bacillati</taxon>
        <taxon>Bacillota</taxon>
        <taxon>Clostridia</taxon>
        <taxon>Eubacteriales</taxon>
        <taxon>Clostridiaceae</taxon>
        <taxon>Clostridium</taxon>
    </lineage>
</organism>
<reference evidence="1 2" key="1">
    <citation type="submission" date="2017-06" db="EMBL/GenBank/DDBJ databases">
        <title>Investigating the central metabolism of Clostridium thermosuccinogenes.</title>
        <authorList>
            <person name="Koendjbiharie J.G."/>
            <person name="van Kranenburg R."/>
        </authorList>
    </citation>
    <scope>NUCLEOTIDE SEQUENCE [LARGE SCALE GENOMIC DNA]</scope>
    <source>
        <strain evidence="1 2">DSM 5806</strain>
    </source>
</reference>
<dbReference type="Pfam" id="PF06224">
    <property type="entry name" value="AlkZ-like"/>
    <property type="match status" value="1"/>
</dbReference>
<dbReference type="KEGG" id="cthd:CDO33_04665"/>
<dbReference type="AlphaFoldDB" id="A0A2K2FAG5"/>